<evidence type="ECO:0000256" key="2">
    <source>
        <dbReference type="ARBA" id="ARBA00022898"/>
    </source>
</evidence>
<name>A0A3N2PPQ4_SODAK</name>
<dbReference type="PANTHER" id="PTHR43713:SF3">
    <property type="entry name" value="GLUTAMATE-1-SEMIALDEHYDE 2,1-AMINOMUTASE 1, CHLOROPLASTIC-RELATED"/>
    <property type="match status" value="1"/>
</dbReference>
<keyword evidence="5" id="KW-1185">Reference proteome</keyword>
<dbReference type="Proteomes" id="UP000272025">
    <property type="component" value="Unassembled WGS sequence"/>
</dbReference>
<keyword evidence="4" id="KW-0808">Transferase</keyword>
<dbReference type="STRING" id="1314773.A0A3N2PPQ4"/>
<protein>
    <submittedName>
        <fullName evidence="4">Aminotransferase class-III</fullName>
    </submittedName>
</protein>
<organism evidence="4 5">
    <name type="scientific">Sodiomyces alkalinus (strain CBS 110278 / VKM F-3762 / F11)</name>
    <name type="common">Alkaliphilic filamentous fungus</name>
    <dbReference type="NCBI Taxonomy" id="1314773"/>
    <lineage>
        <taxon>Eukaryota</taxon>
        <taxon>Fungi</taxon>
        <taxon>Dikarya</taxon>
        <taxon>Ascomycota</taxon>
        <taxon>Pezizomycotina</taxon>
        <taxon>Sordariomycetes</taxon>
        <taxon>Hypocreomycetidae</taxon>
        <taxon>Glomerellales</taxon>
        <taxon>Plectosphaerellaceae</taxon>
        <taxon>Sodiomyces</taxon>
    </lineage>
</organism>
<dbReference type="RefSeq" id="XP_028464297.1">
    <property type="nucleotide sequence ID" value="XM_028612500.1"/>
</dbReference>
<proteinExistence type="inferred from homology"/>
<dbReference type="SUPFAM" id="SSF53383">
    <property type="entry name" value="PLP-dependent transferases"/>
    <property type="match status" value="1"/>
</dbReference>
<gene>
    <name evidence="4" type="ORF">SODALDRAFT_335585</name>
</gene>
<evidence type="ECO:0000256" key="3">
    <source>
        <dbReference type="RuleBase" id="RU003560"/>
    </source>
</evidence>
<comment type="cofactor">
    <cofactor evidence="1">
        <name>pyridoxal 5'-phosphate</name>
        <dbReference type="ChEBI" id="CHEBI:597326"/>
    </cofactor>
</comment>
<accession>A0A3N2PPQ4</accession>
<evidence type="ECO:0000313" key="5">
    <source>
        <dbReference type="Proteomes" id="UP000272025"/>
    </source>
</evidence>
<dbReference type="OrthoDB" id="425114at2759"/>
<dbReference type="EMBL" id="ML119059">
    <property type="protein sequence ID" value="ROT36491.1"/>
    <property type="molecule type" value="Genomic_DNA"/>
</dbReference>
<dbReference type="Gene3D" id="3.40.640.10">
    <property type="entry name" value="Type I PLP-dependent aspartate aminotransferase-like (Major domain)"/>
    <property type="match status" value="1"/>
</dbReference>
<dbReference type="AlphaFoldDB" id="A0A3N2PPQ4"/>
<keyword evidence="4" id="KW-0032">Aminotransferase</keyword>
<reference evidence="4 5" key="1">
    <citation type="journal article" date="2018" name="Mol. Ecol.">
        <title>The obligate alkalophilic soda-lake fungus Sodiomyces alkalinus has shifted to a protein diet.</title>
        <authorList>
            <person name="Grum-Grzhimaylo A.A."/>
            <person name="Falkoski D.L."/>
            <person name="van den Heuvel J."/>
            <person name="Valero-Jimenez C.A."/>
            <person name="Min B."/>
            <person name="Choi I.G."/>
            <person name="Lipzen A."/>
            <person name="Daum C.G."/>
            <person name="Aanen D.K."/>
            <person name="Tsang A."/>
            <person name="Henrissat B."/>
            <person name="Bilanenko E.N."/>
            <person name="de Vries R.P."/>
            <person name="van Kan J.A.L."/>
            <person name="Grigoriev I.V."/>
            <person name="Debets A.J.M."/>
        </authorList>
    </citation>
    <scope>NUCLEOTIDE SEQUENCE [LARGE SCALE GENOMIC DNA]</scope>
    <source>
        <strain evidence="4 5">F11</strain>
    </source>
</reference>
<comment type="similarity">
    <text evidence="3">Belongs to the class-III pyridoxal-phosphate-dependent aminotransferase family.</text>
</comment>
<keyword evidence="2 3" id="KW-0663">Pyridoxal phosphate</keyword>
<dbReference type="GO" id="GO:0008483">
    <property type="term" value="F:transaminase activity"/>
    <property type="evidence" value="ECO:0007669"/>
    <property type="project" value="UniProtKB-KW"/>
</dbReference>
<dbReference type="Pfam" id="PF00202">
    <property type="entry name" value="Aminotran_3"/>
    <property type="match status" value="2"/>
</dbReference>
<dbReference type="InterPro" id="IPR015424">
    <property type="entry name" value="PyrdxlP-dep_Trfase"/>
</dbReference>
<evidence type="ECO:0000313" key="4">
    <source>
        <dbReference type="EMBL" id="ROT36491.1"/>
    </source>
</evidence>
<dbReference type="InterPro" id="IPR015421">
    <property type="entry name" value="PyrdxlP-dep_Trfase_major"/>
</dbReference>
<dbReference type="InterPro" id="IPR005814">
    <property type="entry name" value="Aminotrans_3"/>
</dbReference>
<evidence type="ECO:0000256" key="1">
    <source>
        <dbReference type="ARBA" id="ARBA00001933"/>
    </source>
</evidence>
<dbReference type="PANTHER" id="PTHR43713">
    <property type="entry name" value="GLUTAMATE-1-SEMIALDEHYDE 2,1-AMINOMUTASE"/>
    <property type="match status" value="1"/>
</dbReference>
<sequence length="425" mass="46374">MPEIIQTSEIDRKLAGLLEEYIRDNPKSAEYHQRARNVIPGGTLRSVLSFDPFPLTFSGGKDCYVTSVDGREYLDLVSEYNAGMYGHSHPVILAAVERAAKTGFTLGGPNEREVELAEKLVNRFPSVDLIRFCNSGTEANTMAIASALHFVQRKKVMVFENGYHGGTLLFGGPSPNPLNLPHDWVKGVFDDIEATRARITSDIGVILVEPMQGVAGMIPGTHEFLAFLRAEATRIGAVLIFDEIITSRLFFGGLQEHLGILPDMTTIGKHFGGGFSFGAFGGRRDIMAQFDPSAAGSGALQHSGTWNNNIFSMTAGAAAVDLLSREELQRTAELGSRLREGVAEAFDARHSGLVRVNGISNVAGFKFEGADGARGANIRHLFYFYLLSKGIYISSRGFVSLNITHQPEHVDRFLGAVREFCETIL</sequence>
<dbReference type="GO" id="GO:0030170">
    <property type="term" value="F:pyridoxal phosphate binding"/>
    <property type="evidence" value="ECO:0007669"/>
    <property type="project" value="InterPro"/>
</dbReference>
<dbReference type="GeneID" id="39580978"/>
<dbReference type="InterPro" id="IPR015422">
    <property type="entry name" value="PyrdxlP-dep_Trfase_small"/>
</dbReference>
<dbReference type="Gene3D" id="3.90.1150.10">
    <property type="entry name" value="Aspartate Aminotransferase, domain 1"/>
    <property type="match status" value="1"/>
</dbReference>